<dbReference type="EMBL" id="MRYD01000027">
    <property type="protein sequence ID" value="OSZ60948.1"/>
    <property type="molecule type" value="Genomic_DNA"/>
</dbReference>
<comment type="caution">
    <text evidence="2">The sequence shown here is derived from an EMBL/GenBank/DDBJ whole genome shotgun (WGS) entry which is preliminary data.</text>
</comment>
<dbReference type="Proteomes" id="UP000194266">
    <property type="component" value="Unassembled WGS sequence"/>
</dbReference>
<evidence type="ECO:0000313" key="3">
    <source>
        <dbReference type="Proteomes" id="UP000194266"/>
    </source>
</evidence>
<gene>
    <name evidence="2" type="ORF">OQI_07955</name>
</gene>
<dbReference type="InterPro" id="IPR029046">
    <property type="entry name" value="LolA/LolB/LppX"/>
</dbReference>
<sequence length="272" mass="28026">MTRTGVRGLPRHAALLVVVLAVLAGTAACTTAGGPGEPAATGGAAGVPAGLREAARATEAAGSARVESATTIGSTISLSAEGVLGWADGVTGTLTLTCTGGTMAGTLRRLGSTTMQARYLPDAYYARMGDAFAAQTGGRHWVRYAYDDLDSLAGGSGAQLGDQMRNSTPDRSLRLLLASGDVRRVGTERVRGERTTHYSGTVEAGDTAVTGQTVDVWIDERDLLVKKVEKGRTASGELIQTAYYGDYGAERPPASDTRDFADLVRAGEGKGA</sequence>
<protein>
    <recommendedName>
        <fullName evidence="4">Lipoprotein</fullName>
    </recommendedName>
</protein>
<organism evidence="2 3">
    <name type="scientific">Streptomyces pharetrae CZA14</name>
    <dbReference type="NCBI Taxonomy" id="1144883"/>
    <lineage>
        <taxon>Bacteria</taxon>
        <taxon>Bacillati</taxon>
        <taxon>Actinomycetota</taxon>
        <taxon>Actinomycetes</taxon>
        <taxon>Kitasatosporales</taxon>
        <taxon>Streptomycetaceae</taxon>
        <taxon>Streptomyces</taxon>
    </lineage>
</organism>
<evidence type="ECO:0008006" key="4">
    <source>
        <dbReference type="Google" id="ProtNLM"/>
    </source>
</evidence>
<dbReference type="Gene3D" id="2.50.20.20">
    <property type="match status" value="1"/>
</dbReference>
<proteinExistence type="predicted"/>
<name>A0ABX3YLY2_9ACTN</name>
<dbReference type="SUPFAM" id="SSF89392">
    <property type="entry name" value="Prokaryotic lipoproteins and lipoprotein localization factors"/>
    <property type="match status" value="1"/>
</dbReference>
<keyword evidence="3" id="KW-1185">Reference proteome</keyword>
<keyword evidence="1" id="KW-0732">Signal</keyword>
<evidence type="ECO:0000313" key="2">
    <source>
        <dbReference type="EMBL" id="OSZ60948.1"/>
    </source>
</evidence>
<evidence type="ECO:0000256" key="1">
    <source>
        <dbReference type="SAM" id="SignalP"/>
    </source>
</evidence>
<dbReference type="RefSeq" id="WP_086168631.1">
    <property type="nucleotide sequence ID" value="NZ_MRYD01000027.1"/>
</dbReference>
<reference evidence="2 3" key="1">
    <citation type="submission" date="2016-12" db="EMBL/GenBank/DDBJ databases">
        <title>Genome Mining:The Detection of Biosynthetic Gene Clusters to Aid in the Expression of Curamycin A produced by Streptomyces sp. strain CZA14.</title>
        <authorList>
            <person name="Durrell K.A."/>
            <person name="Kirby B.M."/>
            <person name="Khan W."/>
            <person name="Mthethwa T."/>
            <person name="Le Roes-Hill M."/>
        </authorList>
    </citation>
    <scope>NUCLEOTIDE SEQUENCE [LARGE SCALE GENOMIC DNA]</scope>
    <source>
        <strain evidence="2 3">CZA14</strain>
    </source>
</reference>
<dbReference type="PROSITE" id="PS51257">
    <property type="entry name" value="PROKAR_LIPOPROTEIN"/>
    <property type="match status" value="1"/>
</dbReference>
<accession>A0ABX3YLY2</accession>
<feature type="chain" id="PRO_5046050937" description="Lipoprotein" evidence="1">
    <location>
        <begin position="28"/>
        <end position="272"/>
    </location>
</feature>
<feature type="signal peptide" evidence="1">
    <location>
        <begin position="1"/>
        <end position="27"/>
    </location>
</feature>